<dbReference type="eggNOG" id="COG2804">
    <property type="taxonomic scope" value="Bacteria"/>
</dbReference>
<organism evidence="5 6">
    <name type="scientific">Anaerococcus prevotii ACS-065-V-Col13</name>
    <dbReference type="NCBI Taxonomy" id="879305"/>
    <lineage>
        <taxon>Bacteria</taxon>
        <taxon>Bacillati</taxon>
        <taxon>Bacillota</taxon>
        <taxon>Tissierellia</taxon>
        <taxon>Tissierellales</taxon>
        <taxon>Peptoniphilaceae</taxon>
        <taxon>Anaerococcus</taxon>
    </lineage>
</organism>
<evidence type="ECO:0000313" key="5">
    <source>
        <dbReference type="EMBL" id="EGC82571.1"/>
    </source>
</evidence>
<dbReference type="InterPro" id="IPR027417">
    <property type="entry name" value="P-loop_NTPase"/>
</dbReference>
<dbReference type="InterPro" id="IPR001482">
    <property type="entry name" value="T2SS/T4SS_dom"/>
</dbReference>
<dbReference type="PANTHER" id="PTHR30258">
    <property type="entry name" value="TYPE II SECRETION SYSTEM PROTEIN GSPE-RELATED"/>
    <property type="match status" value="1"/>
</dbReference>
<proteinExistence type="inferred from homology"/>
<dbReference type="InterPro" id="IPR003593">
    <property type="entry name" value="AAA+_ATPase"/>
</dbReference>
<dbReference type="Gene3D" id="3.40.50.300">
    <property type="entry name" value="P-loop containing nucleotide triphosphate hydrolases"/>
    <property type="match status" value="1"/>
</dbReference>
<dbReference type="STRING" id="879305.HMPREF9290_1598"/>
<keyword evidence="3" id="KW-0067">ATP-binding</keyword>
<gene>
    <name evidence="5" type="primary">exeE</name>
    <name evidence="5" type="ORF">HMPREF9290_1598</name>
</gene>
<dbReference type="CDD" id="cd01129">
    <property type="entry name" value="PulE-GspE-like"/>
    <property type="match status" value="1"/>
</dbReference>
<comment type="similarity">
    <text evidence="1">Belongs to the GSP E family.</text>
</comment>
<evidence type="ECO:0000259" key="4">
    <source>
        <dbReference type="PROSITE" id="PS00662"/>
    </source>
</evidence>
<evidence type="ECO:0000256" key="2">
    <source>
        <dbReference type="ARBA" id="ARBA00022741"/>
    </source>
</evidence>
<dbReference type="Pfam" id="PF00437">
    <property type="entry name" value="T2SSE"/>
    <property type="match status" value="1"/>
</dbReference>
<dbReference type="PANTHER" id="PTHR30258:SF1">
    <property type="entry name" value="PROTEIN TRANSPORT PROTEIN HOFB HOMOLOG"/>
    <property type="match status" value="1"/>
</dbReference>
<reference evidence="5 6" key="1">
    <citation type="submission" date="2011-01" db="EMBL/GenBank/DDBJ databases">
        <authorList>
            <person name="Durkin A.S."/>
            <person name="Madupu R."/>
            <person name="Torralba M."/>
            <person name="Gillis M."/>
            <person name="Methe B."/>
            <person name="Sutton G."/>
            <person name="Nelson K.E."/>
        </authorList>
    </citation>
    <scope>NUCLEOTIDE SEQUENCE [LARGE SCALE GENOMIC DNA]</scope>
    <source>
        <strain evidence="5 6">ACS-065-V-Col13</strain>
    </source>
</reference>
<dbReference type="Proteomes" id="UP000005286">
    <property type="component" value="Unassembled WGS sequence"/>
</dbReference>
<dbReference type="AlphaFoldDB" id="F0GV22"/>
<dbReference type="GO" id="GO:0005886">
    <property type="term" value="C:plasma membrane"/>
    <property type="evidence" value="ECO:0007669"/>
    <property type="project" value="TreeGrafter"/>
</dbReference>
<keyword evidence="6" id="KW-1185">Reference proteome</keyword>
<name>F0GV22_9FIRM</name>
<feature type="domain" description="Bacterial type II secretion system protein E" evidence="4">
    <location>
        <begin position="210"/>
        <end position="224"/>
    </location>
</feature>
<evidence type="ECO:0000313" key="6">
    <source>
        <dbReference type="Proteomes" id="UP000005286"/>
    </source>
</evidence>
<protein>
    <submittedName>
        <fullName evidence="5">General secretion pathway protein E</fullName>
    </submittedName>
</protein>
<dbReference type="PROSITE" id="PS00662">
    <property type="entry name" value="T2SP_E"/>
    <property type="match status" value="1"/>
</dbReference>
<sequence length="389" mass="44430">MISERDIETNIDIFLIELFSEAIKKRASDIHIEAFEDYGKIRFRIDGALFEYMRLRRENYEKLITKIKLSAKVDIAEKRRPQDANLKIDQFPDIDFRLSTINTVNGEKLVLRILSINEFKKTNNLLGFSKDSIEKIEQTLNKKSGMIIFSGPTGSGKTTSLYSLLNKLNTGYENIITVEDPVEYKIEGINQVPINPKIGLTFDTALRSILRQDPDIIMIGEIRDKETAEIAIRAAITGHLVLTTVHTKDALSSIVRLKDLGVDDYLINASISLLASQRLVRKLCDCKKKGTLTDEEYEFIKNYKNIDRNQVIYRPNGCEKCKNGYRGREAIAEVLVIDEDLRNILRYQDTEEIKEKLKNDNFKSMLAEGLDKVIDGVTSLDEVIRAVDI</sequence>
<keyword evidence="2" id="KW-0547">Nucleotide-binding</keyword>
<comment type="caution">
    <text evidence="5">The sequence shown here is derived from an EMBL/GenBank/DDBJ whole genome shotgun (WGS) entry which is preliminary data.</text>
</comment>
<evidence type="ECO:0000256" key="3">
    <source>
        <dbReference type="ARBA" id="ARBA00022840"/>
    </source>
</evidence>
<evidence type="ECO:0000256" key="1">
    <source>
        <dbReference type="ARBA" id="ARBA00006611"/>
    </source>
</evidence>
<dbReference type="SUPFAM" id="SSF52540">
    <property type="entry name" value="P-loop containing nucleoside triphosphate hydrolases"/>
    <property type="match status" value="1"/>
</dbReference>
<dbReference type="EMBL" id="AEXM01000012">
    <property type="protein sequence ID" value="EGC82571.1"/>
    <property type="molecule type" value="Genomic_DNA"/>
</dbReference>
<dbReference type="PATRIC" id="fig|879305.3.peg.654"/>
<dbReference type="GO" id="GO:0005524">
    <property type="term" value="F:ATP binding"/>
    <property type="evidence" value="ECO:0007669"/>
    <property type="project" value="UniProtKB-KW"/>
</dbReference>
<dbReference type="Gene3D" id="3.30.450.90">
    <property type="match status" value="1"/>
</dbReference>
<dbReference type="RefSeq" id="WP_004834478.1">
    <property type="nucleotide sequence ID" value="NZ_AEXM01000012.1"/>
</dbReference>
<accession>F0GV22</accession>
<dbReference type="GO" id="GO:0016887">
    <property type="term" value="F:ATP hydrolysis activity"/>
    <property type="evidence" value="ECO:0007669"/>
    <property type="project" value="TreeGrafter"/>
</dbReference>
<dbReference type="SMART" id="SM00382">
    <property type="entry name" value="AAA"/>
    <property type="match status" value="1"/>
</dbReference>